<feature type="compositionally biased region" description="Polar residues" evidence="1">
    <location>
        <begin position="153"/>
        <end position="174"/>
    </location>
</feature>
<feature type="compositionally biased region" description="Basic and acidic residues" evidence="1">
    <location>
        <begin position="70"/>
        <end position="97"/>
    </location>
</feature>
<gene>
    <name evidence="2" type="ORF">JRQ81_011483</name>
</gene>
<dbReference type="EMBL" id="JAPFRF010000023">
    <property type="protein sequence ID" value="KAJ7303968.1"/>
    <property type="molecule type" value="Genomic_DNA"/>
</dbReference>
<dbReference type="OrthoDB" id="10034042at2759"/>
<evidence type="ECO:0000313" key="3">
    <source>
        <dbReference type="Proteomes" id="UP001142489"/>
    </source>
</evidence>
<feature type="region of interest" description="Disordered" evidence="1">
    <location>
        <begin position="27"/>
        <end position="177"/>
    </location>
</feature>
<feature type="region of interest" description="Disordered" evidence="1">
    <location>
        <begin position="205"/>
        <end position="255"/>
    </location>
</feature>
<proteinExistence type="predicted"/>
<evidence type="ECO:0000313" key="2">
    <source>
        <dbReference type="EMBL" id="KAJ7303968.1"/>
    </source>
</evidence>
<name>A0A9Q0X7X8_9SAUR</name>
<accession>A0A9Q0X7X8</accession>
<dbReference type="AlphaFoldDB" id="A0A9Q0X7X8"/>
<sequence>MKSEDRAPLPTDRCLACLAMECVQVSPMQQQPQGKPTEGDHLLLLLPPSPTVQKEEESPLRGSDPWAASRAEDSQAEMKLEDAPTILEHVESTENFRSRPGPVALRDPSSTKTVDQCTACSSKENSEETVNSEGAEEQLQPLGKGLLSHPLQEDSQANEAPCRNSSSTTESGAATQECLRDTENSARLNGGLQENSDSLSQNCCLGLDGASGEIPEEDQSSQGSPPAEDGKLKPGSKRVTFPSDEDIVSGAVEPKDPWRHGEKLDYKACEALEEIFKRLQFKIVDLEQTNLDEDFWTVLHPVNSLWEALV</sequence>
<reference evidence="2" key="1">
    <citation type="journal article" date="2023" name="DNA Res.">
        <title>Chromosome-level genome assembly of Phrynocephalus forsythii using third-generation DNA sequencing and Hi-C analysis.</title>
        <authorList>
            <person name="Qi Y."/>
            <person name="Zhao W."/>
            <person name="Zhao Y."/>
            <person name="Niu C."/>
            <person name="Cao S."/>
            <person name="Zhang Y."/>
        </authorList>
    </citation>
    <scope>NUCLEOTIDE SEQUENCE</scope>
    <source>
        <tissue evidence="2">Muscle</tissue>
    </source>
</reference>
<protein>
    <submittedName>
        <fullName evidence="2">Uncharacterized protein</fullName>
    </submittedName>
</protein>
<evidence type="ECO:0000256" key="1">
    <source>
        <dbReference type="SAM" id="MobiDB-lite"/>
    </source>
</evidence>
<keyword evidence="3" id="KW-1185">Reference proteome</keyword>
<organism evidence="2 3">
    <name type="scientific">Phrynocephalus forsythii</name>
    <dbReference type="NCBI Taxonomy" id="171643"/>
    <lineage>
        <taxon>Eukaryota</taxon>
        <taxon>Metazoa</taxon>
        <taxon>Chordata</taxon>
        <taxon>Craniata</taxon>
        <taxon>Vertebrata</taxon>
        <taxon>Euteleostomi</taxon>
        <taxon>Lepidosauria</taxon>
        <taxon>Squamata</taxon>
        <taxon>Bifurcata</taxon>
        <taxon>Unidentata</taxon>
        <taxon>Episquamata</taxon>
        <taxon>Toxicofera</taxon>
        <taxon>Iguania</taxon>
        <taxon>Acrodonta</taxon>
        <taxon>Agamidae</taxon>
        <taxon>Agaminae</taxon>
        <taxon>Phrynocephalus</taxon>
    </lineage>
</organism>
<feature type="compositionally biased region" description="Polar residues" evidence="1">
    <location>
        <begin position="108"/>
        <end position="132"/>
    </location>
</feature>
<dbReference type="Proteomes" id="UP001142489">
    <property type="component" value="Unassembled WGS sequence"/>
</dbReference>
<comment type="caution">
    <text evidence="2">The sequence shown here is derived from an EMBL/GenBank/DDBJ whole genome shotgun (WGS) entry which is preliminary data.</text>
</comment>